<evidence type="ECO:0000259" key="1">
    <source>
        <dbReference type="Pfam" id="PF00534"/>
    </source>
</evidence>
<reference evidence="4" key="1">
    <citation type="journal article" date="2019" name="Int. J. Syst. Evol. Microbiol.">
        <title>The Global Catalogue of Microorganisms (GCM) 10K type strain sequencing project: providing services to taxonomists for standard genome sequencing and annotation.</title>
        <authorList>
            <consortium name="The Broad Institute Genomics Platform"/>
            <consortium name="The Broad Institute Genome Sequencing Center for Infectious Disease"/>
            <person name="Wu L."/>
            <person name="Ma J."/>
        </authorList>
    </citation>
    <scope>NUCLEOTIDE SEQUENCE [LARGE SCALE GENOMIC DNA]</scope>
    <source>
        <strain evidence="4">CGMCC 1.12376</strain>
    </source>
</reference>
<dbReference type="PANTHER" id="PTHR12526">
    <property type="entry name" value="GLYCOSYLTRANSFERASE"/>
    <property type="match status" value="1"/>
</dbReference>
<dbReference type="SUPFAM" id="SSF53756">
    <property type="entry name" value="UDP-Glycosyltransferase/glycogen phosphorylase"/>
    <property type="match status" value="1"/>
</dbReference>
<evidence type="ECO:0000313" key="3">
    <source>
        <dbReference type="EMBL" id="MFD1607118.1"/>
    </source>
</evidence>
<dbReference type="RefSeq" id="WP_379596455.1">
    <property type="nucleotide sequence ID" value="NZ_JBHUDE010000023.1"/>
</dbReference>
<dbReference type="EMBL" id="JBHUDE010000023">
    <property type="protein sequence ID" value="MFD1607118.1"/>
    <property type="molecule type" value="Genomic_DNA"/>
</dbReference>
<dbReference type="Gene3D" id="3.40.50.2000">
    <property type="entry name" value="Glycogen Phosphorylase B"/>
    <property type="match status" value="2"/>
</dbReference>
<keyword evidence="3" id="KW-0808">Transferase</keyword>
<dbReference type="EC" id="2.4.-.-" evidence="3"/>
<keyword evidence="4" id="KW-1185">Reference proteome</keyword>
<dbReference type="Pfam" id="PF00534">
    <property type="entry name" value="Glycos_transf_1"/>
    <property type="match status" value="1"/>
</dbReference>
<feature type="domain" description="Glycosyl transferase family 1" evidence="1">
    <location>
        <begin position="184"/>
        <end position="346"/>
    </location>
</feature>
<dbReference type="GO" id="GO:0016757">
    <property type="term" value="F:glycosyltransferase activity"/>
    <property type="evidence" value="ECO:0007669"/>
    <property type="project" value="UniProtKB-KW"/>
</dbReference>
<accession>A0ABW4HND4</accession>
<sequence>MKRKVLFFLYSLSGGGAERTVVNIINNLDKDKYSVVLVLASDNNSDYLDLLDNNIEVKVLKIKRLRFSLFKLRNCIIKENPDILFSTINGNNIIMLLAKFLSFKKIPTIIREASNRTQSGSVTHVNRILTKVLYNRLSTKIIALSEGVKYDLVNNFHINENKIVQIYNPVEVDKIIELSGEEITDLHKNDGEKLIVTVGRMAEAKDHRTLIRAFSILSKKIKAKLIIVGRGEHEKELKVLSNELGLGNSVQFIGFKKNPYKYMKAADVFVLSSRWEGFGHVIVEAMSTGTPVISTDCNSGPREIIQENKYGVLVPVGGVEELSESLVELLSDSNLLNYYSTQGRKRAKDFLASHITKQYEKVFEECY</sequence>
<comment type="caution">
    <text evidence="3">The sequence shown here is derived from an EMBL/GenBank/DDBJ whole genome shotgun (WGS) entry which is preliminary data.</text>
</comment>
<protein>
    <submittedName>
        <fullName evidence="3">Glycosyltransferase</fullName>
        <ecNumber evidence="3">2.4.-.-</ecNumber>
    </submittedName>
</protein>
<proteinExistence type="predicted"/>
<evidence type="ECO:0000313" key="4">
    <source>
        <dbReference type="Proteomes" id="UP001597221"/>
    </source>
</evidence>
<dbReference type="Pfam" id="PF13439">
    <property type="entry name" value="Glyco_transf_4"/>
    <property type="match status" value="1"/>
</dbReference>
<evidence type="ECO:0000259" key="2">
    <source>
        <dbReference type="Pfam" id="PF13439"/>
    </source>
</evidence>
<dbReference type="PANTHER" id="PTHR12526:SF630">
    <property type="entry name" value="GLYCOSYLTRANSFERASE"/>
    <property type="match status" value="1"/>
</dbReference>
<keyword evidence="3" id="KW-0328">Glycosyltransferase</keyword>
<organism evidence="3 4">
    <name type="scientific">Oceanobacillus luteolus</name>
    <dbReference type="NCBI Taxonomy" id="1274358"/>
    <lineage>
        <taxon>Bacteria</taxon>
        <taxon>Bacillati</taxon>
        <taxon>Bacillota</taxon>
        <taxon>Bacilli</taxon>
        <taxon>Bacillales</taxon>
        <taxon>Bacillaceae</taxon>
        <taxon>Oceanobacillus</taxon>
    </lineage>
</organism>
<gene>
    <name evidence="3" type="ORF">ACFSBH_05575</name>
</gene>
<feature type="domain" description="Glycosyltransferase subfamily 4-like N-terminal" evidence="2">
    <location>
        <begin position="15"/>
        <end position="173"/>
    </location>
</feature>
<dbReference type="CDD" id="cd03811">
    <property type="entry name" value="GT4_GT28_WabH-like"/>
    <property type="match status" value="1"/>
</dbReference>
<dbReference type="InterPro" id="IPR028098">
    <property type="entry name" value="Glyco_trans_4-like_N"/>
</dbReference>
<dbReference type="Proteomes" id="UP001597221">
    <property type="component" value="Unassembled WGS sequence"/>
</dbReference>
<name>A0ABW4HND4_9BACI</name>
<dbReference type="InterPro" id="IPR001296">
    <property type="entry name" value="Glyco_trans_1"/>
</dbReference>